<feature type="transmembrane region" description="Helical" evidence="6">
    <location>
        <begin position="92"/>
        <end position="111"/>
    </location>
</feature>
<sequence length="273" mass="28335">MDWLLHIFDLAAITSVFAEFRSEVQSPAFWLAVGKIIWIDVLLSGDNALVIALACRGLAPPQRLWGVVLGAAAAVALRIVFAGIVTTLMGMPYLKLAGGLALLVIAAKLLAPEKEDGEGIAAARNLWAAVRVVVVADFVMSLDNVIAVAAAAKGSLLLLVIGLAVSVPLIVVGAALIMMLLTRLPFLVWAGAALLGWIAGEVIATDPVVAPRLHGLFDTGAGVFLDAVLARFGIAPQFAAGGTGGEIFCAVLGAMIVLIAGSIWRNRMRVAAE</sequence>
<dbReference type="eggNOG" id="COG0861">
    <property type="taxonomic scope" value="Bacteria"/>
</dbReference>
<feature type="transmembrane region" description="Helical" evidence="6">
    <location>
        <begin position="245"/>
        <end position="264"/>
    </location>
</feature>
<proteinExistence type="inferred from homology"/>
<feature type="transmembrane region" description="Helical" evidence="6">
    <location>
        <begin position="132"/>
        <end position="150"/>
    </location>
</feature>
<dbReference type="AlphaFoldDB" id="Q1QLH9"/>
<keyword evidence="4 6" id="KW-1133">Transmembrane helix</keyword>
<reference evidence="7 8" key="1">
    <citation type="submission" date="2006-03" db="EMBL/GenBank/DDBJ databases">
        <title>Complete sequence of chromosome of Nitrobacter hamburgensis X14.</title>
        <authorList>
            <consortium name="US DOE Joint Genome Institute"/>
            <person name="Copeland A."/>
            <person name="Lucas S."/>
            <person name="Lapidus A."/>
            <person name="Barry K."/>
            <person name="Detter J.C."/>
            <person name="Glavina del Rio T."/>
            <person name="Hammon N."/>
            <person name="Israni S."/>
            <person name="Dalin E."/>
            <person name="Tice H."/>
            <person name="Pitluck S."/>
            <person name="Chain P."/>
            <person name="Malfatti S."/>
            <person name="Shin M."/>
            <person name="Vergez L."/>
            <person name="Schmutz J."/>
            <person name="Larimer F."/>
            <person name="Land M."/>
            <person name="Hauser L."/>
            <person name="Kyrpides N."/>
            <person name="Ivanova N."/>
            <person name="Ward B."/>
            <person name="Arp D."/>
            <person name="Klotz M."/>
            <person name="Stein L."/>
            <person name="O'Mullan G."/>
            <person name="Starkenburg S."/>
            <person name="Sayavedra L."/>
            <person name="Poret-Peterson A.T."/>
            <person name="Gentry M.E."/>
            <person name="Bruce D."/>
            <person name="Richardson P."/>
        </authorList>
    </citation>
    <scope>NUCLEOTIDE SEQUENCE [LARGE SCALE GENOMIC DNA]</scope>
    <source>
        <strain evidence="8">DSM 10229 / NCIMB 13809 / X14</strain>
    </source>
</reference>
<evidence type="ECO:0008006" key="9">
    <source>
        <dbReference type="Google" id="ProtNLM"/>
    </source>
</evidence>
<evidence type="ECO:0000313" key="8">
    <source>
        <dbReference type="Proteomes" id="UP000001953"/>
    </source>
</evidence>
<evidence type="ECO:0000256" key="2">
    <source>
        <dbReference type="ARBA" id="ARBA00007511"/>
    </source>
</evidence>
<dbReference type="GO" id="GO:0016020">
    <property type="term" value="C:membrane"/>
    <property type="evidence" value="ECO:0007669"/>
    <property type="project" value="UniProtKB-SubCell"/>
</dbReference>
<dbReference type="PANTHER" id="PTHR30238">
    <property type="entry name" value="MEMBRANE BOUND PREDICTED REDOX MODULATOR"/>
    <property type="match status" value="1"/>
</dbReference>
<keyword evidence="5 6" id="KW-0472">Membrane</keyword>
<feature type="transmembrane region" description="Helical" evidence="6">
    <location>
        <begin position="28"/>
        <end position="52"/>
    </location>
</feature>
<dbReference type="NCBIfam" id="TIGR03717">
    <property type="entry name" value="R_switched_YjbE"/>
    <property type="match status" value="1"/>
</dbReference>
<evidence type="ECO:0000313" key="7">
    <source>
        <dbReference type="EMBL" id="ABE62918.1"/>
    </source>
</evidence>
<feature type="transmembrane region" description="Helical" evidence="6">
    <location>
        <begin position="186"/>
        <end position="204"/>
    </location>
</feature>
<dbReference type="EMBL" id="CP000319">
    <property type="protein sequence ID" value="ABE62918.1"/>
    <property type="molecule type" value="Genomic_DNA"/>
</dbReference>
<evidence type="ECO:0000256" key="6">
    <source>
        <dbReference type="SAM" id="Phobius"/>
    </source>
</evidence>
<comment type="similarity">
    <text evidence="2">Belongs to the TerC family.</text>
</comment>
<dbReference type="Proteomes" id="UP000001953">
    <property type="component" value="Chromosome"/>
</dbReference>
<keyword evidence="8" id="KW-1185">Reference proteome</keyword>
<keyword evidence="3 6" id="KW-0812">Transmembrane</keyword>
<name>Q1QLH9_NITHX</name>
<dbReference type="InterPro" id="IPR022301">
    <property type="entry name" value="Integral_membrane_YjbE"/>
</dbReference>
<dbReference type="OrthoDB" id="9807970at2"/>
<dbReference type="Pfam" id="PF03741">
    <property type="entry name" value="TerC"/>
    <property type="match status" value="1"/>
</dbReference>
<organism evidence="7 8">
    <name type="scientific">Nitrobacter hamburgensis (strain DSM 10229 / NCIMB 13809 / X14)</name>
    <dbReference type="NCBI Taxonomy" id="323097"/>
    <lineage>
        <taxon>Bacteria</taxon>
        <taxon>Pseudomonadati</taxon>
        <taxon>Pseudomonadota</taxon>
        <taxon>Alphaproteobacteria</taxon>
        <taxon>Hyphomicrobiales</taxon>
        <taxon>Nitrobacteraceae</taxon>
        <taxon>Nitrobacter</taxon>
    </lineage>
</organism>
<evidence type="ECO:0000256" key="3">
    <source>
        <dbReference type="ARBA" id="ARBA00022692"/>
    </source>
</evidence>
<feature type="transmembrane region" description="Helical" evidence="6">
    <location>
        <begin position="156"/>
        <end position="179"/>
    </location>
</feature>
<gene>
    <name evidence="7" type="ordered locus">Nham_2121</name>
</gene>
<dbReference type="HOGENOM" id="CLU_070543_0_0_5"/>
<dbReference type="InterPro" id="IPR005496">
    <property type="entry name" value="Integral_membrane_TerC"/>
</dbReference>
<evidence type="ECO:0000256" key="1">
    <source>
        <dbReference type="ARBA" id="ARBA00004141"/>
    </source>
</evidence>
<feature type="transmembrane region" description="Helical" evidence="6">
    <location>
        <begin position="64"/>
        <end position="86"/>
    </location>
</feature>
<protein>
    <recommendedName>
        <fullName evidence="9">Integral membrane protein TerC</fullName>
    </recommendedName>
</protein>
<evidence type="ECO:0000256" key="5">
    <source>
        <dbReference type="ARBA" id="ARBA00023136"/>
    </source>
</evidence>
<dbReference type="PANTHER" id="PTHR30238:SF4">
    <property type="entry name" value="SLL1022 PROTEIN"/>
    <property type="match status" value="1"/>
</dbReference>
<evidence type="ECO:0000256" key="4">
    <source>
        <dbReference type="ARBA" id="ARBA00022989"/>
    </source>
</evidence>
<accession>Q1QLH9</accession>
<dbReference type="KEGG" id="nha:Nham_2121"/>
<dbReference type="RefSeq" id="WP_011510597.1">
    <property type="nucleotide sequence ID" value="NC_007964.1"/>
</dbReference>
<comment type="subcellular location">
    <subcellularLocation>
        <location evidence="1">Membrane</location>
        <topology evidence="1">Multi-pass membrane protein</topology>
    </subcellularLocation>
</comment>